<feature type="binding site" evidence="1">
    <location>
        <position position="27"/>
    </location>
    <ligand>
        <name>Zn(2+)</name>
        <dbReference type="ChEBI" id="CHEBI:29105"/>
    </ligand>
</feature>
<reference evidence="6 7" key="1">
    <citation type="submission" date="2019-01" db="EMBL/GenBank/DDBJ databases">
        <title>Genome sequencing of strain FW100M-8.</title>
        <authorList>
            <person name="Heo J."/>
            <person name="Kim S.-J."/>
            <person name="Kim J.-S."/>
            <person name="Hong S.-B."/>
            <person name="Kwon S.-W."/>
        </authorList>
    </citation>
    <scope>NUCLEOTIDE SEQUENCE [LARGE SCALE GENOMIC DNA]</scope>
    <source>
        <strain evidence="6 7">FW100M-8</strain>
    </source>
</reference>
<dbReference type="Gene3D" id="3.40.50.150">
    <property type="entry name" value="Vaccinia Virus protein VP39"/>
    <property type="match status" value="1"/>
</dbReference>
<evidence type="ECO:0000256" key="3">
    <source>
        <dbReference type="SAM" id="MobiDB-lite"/>
    </source>
</evidence>
<evidence type="ECO:0000256" key="2">
    <source>
        <dbReference type="PIRSR" id="PIRSR018249-2"/>
    </source>
</evidence>
<dbReference type="Pfam" id="PF21302">
    <property type="entry name" value="Zn_ribbon_RlmA"/>
    <property type="match status" value="1"/>
</dbReference>
<evidence type="ECO:0000313" key="6">
    <source>
        <dbReference type="EMBL" id="QAY74067.1"/>
    </source>
</evidence>
<dbReference type="AlphaFoldDB" id="A0A4P6FJA7"/>
<feature type="domain" description="23S rRNA (guanine(745)-N(1))-methyltransferase N-terminal" evidence="5">
    <location>
        <begin position="9"/>
        <end position="45"/>
    </location>
</feature>
<accession>A0A4P6FJA7</accession>
<feature type="domain" description="Methyltransferase" evidence="4">
    <location>
        <begin position="102"/>
        <end position="195"/>
    </location>
</feature>
<dbReference type="InterPro" id="IPR016718">
    <property type="entry name" value="rRNA_m1G-MeTrfase_A_prd"/>
</dbReference>
<dbReference type="SUPFAM" id="SSF53335">
    <property type="entry name" value="S-adenosyl-L-methionine-dependent methyltransferases"/>
    <property type="match status" value="1"/>
</dbReference>
<dbReference type="EMBL" id="CP035491">
    <property type="protein sequence ID" value="QAY74067.1"/>
    <property type="molecule type" value="Genomic_DNA"/>
</dbReference>
<keyword evidence="1" id="KW-0479">Metal-binding</keyword>
<evidence type="ECO:0000259" key="4">
    <source>
        <dbReference type="Pfam" id="PF13649"/>
    </source>
</evidence>
<organism evidence="6 7">
    <name type="scientific">Agromyces protaetiae</name>
    <dbReference type="NCBI Taxonomy" id="2509455"/>
    <lineage>
        <taxon>Bacteria</taxon>
        <taxon>Bacillati</taxon>
        <taxon>Actinomycetota</taxon>
        <taxon>Actinomycetes</taxon>
        <taxon>Micrococcales</taxon>
        <taxon>Microbacteriaceae</taxon>
        <taxon>Agromyces</taxon>
    </lineage>
</organism>
<feature type="region of interest" description="Disordered" evidence="3">
    <location>
        <begin position="262"/>
        <end position="288"/>
    </location>
</feature>
<evidence type="ECO:0000259" key="5">
    <source>
        <dbReference type="Pfam" id="PF21302"/>
    </source>
</evidence>
<dbReference type="InterPro" id="IPR029063">
    <property type="entry name" value="SAM-dependent_MTases_sf"/>
</dbReference>
<gene>
    <name evidence="6" type="ORF">ET445_12690</name>
</gene>
<dbReference type="GO" id="GO:0032259">
    <property type="term" value="P:methylation"/>
    <property type="evidence" value="ECO:0007669"/>
    <property type="project" value="UniProtKB-KW"/>
</dbReference>
<evidence type="ECO:0000313" key="7">
    <source>
        <dbReference type="Proteomes" id="UP000291259"/>
    </source>
</evidence>
<dbReference type="GO" id="GO:0046872">
    <property type="term" value="F:metal ion binding"/>
    <property type="evidence" value="ECO:0007669"/>
    <property type="project" value="UniProtKB-KW"/>
</dbReference>
<dbReference type="PIRSF" id="PIRSF018249">
    <property type="entry name" value="MyrA_prd"/>
    <property type="match status" value="1"/>
</dbReference>
<sequence>MSIDSTWLRCPNCFSDLGPVGASTYGCANGHRFDRARQGYLTLLPPRAPKTVGDDGPMLAARAAFLESGAYAPIAAGIVDAVRHAHPASPAGRRPPGAELSVADLGCGTGYYSRVLVEALAASSIDSRVLLADRSPDAVRLAHRSAATSAQTDVTGVVLDLWRPLPLRDGVADIALDVFAPRNPAEYARILRPGGALIVAVPTSSHLRELRAAGSLLEIPDGKDQRVVEQFEPHGFRLAARERVEFEFAADAVRREQIAAMGPSAHHRGDADPSGLDSASNPAQTDSEDVDVITAAVDILTLVRG</sequence>
<dbReference type="InterPro" id="IPR048647">
    <property type="entry name" value="RlmA_N"/>
</dbReference>
<feature type="binding site" evidence="2">
    <location>
        <position position="206"/>
    </location>
    <ligand>
        <name>S-adenosyl-L-methionine</name>
        <dbReference type="ChEBI" id="CHEBI:59789"/>
    </ligand>
</feature>
<keyword evidence="1" id="KW-0862">Zinc</keyword>
<dbReference type="CDD" id="cd02440">
    <property type="entry name" value="AdoMet_MTases"/>
    <property type="match status" value="1"/>
</dbReference>
<feature type="binding site" evidence="1">
    <location>
        <position position="31"/>
    </location>
    <ligand>
        <name>Zn(2+)</name>
        <dbReference type="ChEBI" id="CHEBI:29105"/>
    </ligand>
</feature>
<keyword evidence="6" id="KW-0489">Methyltransferase</keyword>
<dbReference type="GO" id="GO:0008168">
    <property type="term" value="F:methyltransferase activity"/>
    <property type="evidence" value="ECO:0007669"/>
    <property type="project" value="UniProtKB-KW"/>
</dbReference>
<protein>
    <submittedName>
        <fullName evidence="6">Methyltransferase domain-containing protein</fullName>
    </submittedName>
</protein>
<keyword evidence="6" id="KW-0808">Transferase</keyword>
<dbReference type="Proteomes" id="UP000291259">
    <property type="component" value="Chromosome"/>
</dbReference>
<name>A0A4P6FJA7_9MICO</name>
<feature type="binding site" evidence="2">
    <location>
        <begin position="109"/>
        <end position="110"/>
    </location>
    <ligand>
        <name>S-adenosyl-L-methionine</name>
        <dbReference type="ChEBI" id="CHEBI:59789"/>
    </ligand>
</feature>
<keyword evidence="7" id="KW-1185">Reference proteome</keyword>
<dbReference type="KEGG" id="agf:ET445_12690"/>
<proteinExistence type="predicted"/>
<feature type="binding site" evidence="2">
    <location>
        <position position="71"/>
    </location>
    <ligand>
        <name>S-adenosyl-L-methionine</name>
        <dbReference type="ChEBI" id="CHEBI:59789"/>
    </ligand>
</feature>
<dbReference type="Pfam" id="PF13649">
    <property type="entry name" value="Methyltransf_25"/>
    <property type="match status" value="1"/>
</dbReference>
<dbReference type="InterPro" id="IPR041698">
    <property type="entry name" value="Methyltransf_25"/>
</dbReference>
<dbReference type="RefSeq" id="WP_129191615.1">
    <property type="nucleotide sequence ID" value="NZ_CP035491.1"/>
</dbReference>
<evidence type="ECO:0000256" key="1">
    <source>
        <dbReference type="PIRSR" id="PIRSR018249-1"/>
    </source>
</evidence>
<keyword evidence="2" id="KW-0949">S-adenosyl-L-methionine</keyword>
<dbReference type="OrthoDB" id="108476at2"/>